<dbReference type="SUPFAM" id="SSF90123">
    <property type="entry name" value="ABC transporter transmembrane region"/>
    <property type="match status" value="1"/>
</dbReference>
<name>A0ABT0LZB9_9RHOB</name>
<keyword evidence="2 8" id="KW-0812">Transmembrane</keyword>
<dbReference type="Pfam" id="PF00664">
    <property type="entry name" value="ABC_membrane"/>
    <property type="match status" value="1"/>
</dbReference>
<dbReference type="NCBIfam" id="TIGR01842">
    <property type="entry name" value="type_I_sec_PrtD"/>
    <property type="match status" value="1"/>
</dbReference>
<comment type="caution">
    <text evidence="11">The sequence shown here is derived from an EMBL/GenBank/DDBJ whole genome shotgun (WGS) entry which is preliminary data.</text>
</comment>
<dbReference type="InterPro" id="IPR003439">
    <property type="entry name" value="ABC_transporter-like_ATP-bd"/>
</dbReference>
<feature type="domain" description="ABC transmembrane type-1" evidence="10">
    <location>
        <begin position="30"/>
        <end position="309"/>
    </location>
</feature>
<gene>
    <name evidence="11" type="ORF">M3N55_04400</name>
</gene>
<keyword evidence="12" id="KW-1185">Reference proteome</keyword>
<evidence type="ECO:0000256" key="7">
    <source>
        <dbReference type="SAM" id="MobiDB-lite"/>
    </source>
</evidence>
<dbReference type="InterPro" id="IPR017871">
    <property type="entry name" value="ABC_transporter-like_CS"/>
</dbReference>
<evidence type="ECO:0000256" key="1">
    <source>
        <dbReference type="ARBA" id="ARBA00004651"/>
    </source>
</evidence>
<evidence type="ECO:0000256" key="2">
    <source>
        <dbReference type="ARBA" id="ARBA00022692"/>
    </source>
</evidence>
<dbReference type="PANTHER" id="PTHR43394:SF1">
    <property type="entry name" value="ATP-BINDING CASSETTE SUB-FAMILY B MEMBER 10, MITOCHONDRIAL"/>
    <property type="match status" value="1"/>
</dbReference>
<dbReference type="RefSeq" id="WP_249056775.1">
    <property type="nucleotide sequence ID" value="NZ_JALZWP010000003.1"/>
</dbReference>
<dbReference type="InterPro" id="IPR011527">
    <property type="entry name" value="ABC1_TM_dom"/>
</dbReference>
<feature type="region of interest" description="Disordered" evidence="7">
    <location>
        <begin position="1"/>
        <end position="20"/>
    </location>
</feature>
<dbReference type="InterPro" id="IPR010128">
    <property type="entry name" value="ATPase_T1SS_PrtD-like"/>
</dbReference>
<dbReference type="Proteomes" id="UP001202550">
    <property type="component" value="Unassembled WGS sequence"/>
</dbReference>
<dbReference type="InterPro" id="IPR003593">
    <property type="entry name" value="AAA+_ATPase"/>
</dbReference>
<reference evidence="11 12" key="1">
    <citation type="submission" date="2022-05" db="EMBL/GenBank/DDBJ databases">
        <title>Seasonal and diel survey of microbial diversity of the Tyrrhenian coast.</title>
        <authorList>
            <person name="Gattoni G."/>
            <person name="Corral P."/>
        </authorList>
    </citation>
    <scope>NUCLEOTIDE SEQUENCE [LARGE SCALE GENOMIC DNA]</scope>
    <source>
        <strain evidence="11 12">V10</strain>
    </source>
</reference>
<keyword evidence="3" id="KW-0547">Nucleotide-binding</keyword>
<dbReference type="Pfam" id="PF00005">
    <property type="entry name" value="ABC_tran"/>
    <property type="match status" value="1"/>
</dbReference>
<dbReference type="Gene3D" id="1.20.1560.10">
    <property type="entry name" value="ABC transporter type 1, transmembrane domain"/>
    <property type="match status" value="1"/>
</dbReference>
<dbReference type="PROSITE" id="PS00211">
    <property type="entry name" value="ABC_TRANSPORTER_1"/>
    <property type="match status" value="1"/>
</dbReference>
<evidence type="ECO:0000256" key="3">
    <source>
        <dbReference type="ARBA" id="ARBA00022741"/>
    </source>
</evidence>
<dbReference type="InterPro" id="IPR039421">
    <property type="entry name" value="Type_1_exporter"/>
</dbReference>
<protein>
    <submittedName>
        <fullName evidence="11">Type I secretion system permease/ATPase</fullName>
    </submittedName>
</protein>
<comment type="subcellular location">
    <subcellularLocation>
        <location evidence="1">Cell membrane</location>
        <topology evidence="1">Multi-pass membrane protein</topology>
    </subcellularLocation>
</comment>
<dbReference type="InterPro" id="IPR036640">
    <property type="entry name" value="ABC1_TM_sf"/>
</dbReference>
<evidence type="ECO:0000256" key="5">
    <source>
        <dbReference type="ARBA" id="ARBA00022989"/>
    </source>
</evidence>
<evidence type="ECO:0000313" key="11">
    <source>
        <dbReference type="EMBL" id="MCL1627962.1"/>
    </source>
</evidence>
<keyword evidence="5 8" id="KW-1133">Transmembrane helix</keyword>
<feature type="compositionally biased region" description="Low complexity" evidence="7">
    <location>
        <begin position="9"/>
        <end position="20"/>
    </location>
</feature>
<accession>A0ABT0LZB9</accession>
<evidence type="ECO:0000259" key="10">
    <source>
        <dbReference type="PROSITE" id="PS50929"/>
    </source>
</evidence>
<dbReference type="PROSITE" id="PS50893">
    <property type="entry name" value="ABC_TRANSPORTER_2"/>
    <property type="match status" value="1"/>
</dbReference>
<organism evidence="11 12">
    <name type="scientific">Roseinatronobacter domitianus</name>
    <dbReference type="NCBI Taxonomy" id="2940293"/>
    <lineage>
        <taxon>Bacteria</taxon>
        <taxon>Pseudomonadati</taxon>
        <taxon>Pseudomonadota</taxon>
        <taxon>Alphaproteobacteria</taxon>
        <taxon>Rhodobacterales</taxon>
        <taxon>Paracoccaceae</taxon>
        <taxon>Roseinatronobacter</taxon>
    </lineage>
</organism>
<evidence type="ECO:0000256" key="6">
    <source>
        <dbReference type="ARBA" id="ARBA00023136"/>
    </source>
</evidence>
<keyword evidence="4" id="KW-0067">ATP-binding</keyword>
<evidence type="ECO:0000256" key="8">
    <source>
        <dbReference type="SAM" id="Phobius"/>
    </source>
</evidence>
<dbReference type="Gene3D" id="3.40.50.300">
    <property type="entry name" value="P-loop containing nucleotide triphosphate hydrolases"/>
    <property type="match status" value="1"/>
</dbReference>
<evidence type="ECO:0000259" key="9">
    <source>
        <dbReference type="PROSITE" id="PS50893"/>
    </source>
</evidence>
<feature type="transmembrane region" description="Helical" evidence="8">
    <location>
        <begin position="64"/>
        <end position="83"/>
    </location>
</feature>
<dbReference type="SUPFAM" id="SSF52540">
    <property type="entry name" value="P-loop containing nucleoside triphosphate hydrolases"/>
    <property type="match status" value="1"/>
</dbReference>
<dbReference type="PANTHER" id="PTHR43394">
    <property type="entry name" value="ATP-DEPENDENT PERMEASE MDL1, MITOCHONDRIAL"/>
    <property type="match status" value="1"/>
</dbReference>
<dbReference type="PROSITE" id="PS50929">
    <property type="entry name" value="ABC_TM1F"/>
    <property type="match status" value="1"/>
</dbReference>
<dbReference type="EMBL" id="JALZWP010000003">
    <property type="protein sequence ID" value="MCL1627962.1"/>
    <property type="molecule type" value="Genomic_DNA"/>
</dbReference>
<dbReference type="InterPro" id="IPR027417">
    <property type="entry name" value="P-loop_NTPase"/>
</dbReference>
<evidence type="ECO:0000313" key="12">
    <source>
        <dbReference type="Proteomes" id="UP001202550"/>
    </source>
</evidence>
<evidence type="ECO:0000256" key="4">
    <source>
        <dbReference type="ARBA" id="ARBA00022840"/>
    </source>
</evidence>
<keyword evidence="6 8" id="KW-0472">Membrane</keyword>
<sequence length="617" mass="64369">MTAERRHASGQPSSANGPSPAGSVTWRLFIVVGLVSIFTNLLMLTGPVFMLQVYDRVLSSRSEATLVVLFALVAFLYVVFGVLDHARARIAARAGAQYQLHLDAKVFRAALAGAVMRGTSRHLPVRATQDVALLQQITGSPVFLALFDFPWVPLFIGVIALLHPLLGLFAGGAALALAAMSFVNMQRSRARQDNIFASQQRAEALGRQISSEAGQMRALGMQATALDRWVALRRHALSEAVAGNDSSGGFSASARAMRLFLQSAMLALGAWLVLRAELSPGGMIAASIILGRALAPLDQVISGWPQVQAARAARARLRRLMAAAPSEAPKTMLPRPKGQLAVKGLALRIPGSAGRSGLILRDVSFGLRPGQALGVIGDSGAGKSSLAEALVGIWPPAMGEIRLDGALLEQYDAAQLGRAIGYLPQKVSLFAGSLRDNIARLDPDATDERVIAAAQAAGAHEVILAQPNGYDTIIDSDGGGLSGGQMQRVALARAFYGDPALLVLDEPNSDLDDAGSRALNLAIRNAKARGATVIIMTHRPSAIVECDVVLRLLAGTVAAFGPMEEVLRKTTRNSGAILGQGAGAATTAASPAAALGAGPAKPLVARFPWDTSGTGGA</sequence>
<feature type="transmembrane region" description="Helical" evidence="8">
    <location>
        <begin position="28"/>
        <end position="52"/>
    </location>
</feature>
<dbReference type="SMART" id="SM00382">
    <property type="entry name" value="AAA"/>
    <property type="match status" value="1"/>
</dbReference>
<feature type="domain" description="ABC transporter" evidence="9">
    <location>
        <begin position="340"/>
        <end position="579"/>
    </location>
</feature>
<proteinExistence type="predicted"/>